<dbReference type="GO" id="GO:0016747">
    <property type="term" value="F:acyltransferase activity, transferring groups other than amino-acyl groups"/>
    <property type="evidence" value="ECO:0007669"/>
    <property type="project" value="InterPro"/>
</dbReference>
<dbReference type="RefSeq" id="WP_084426544.1">
    <property type="nucleotide sequence ID" value="NZ_FWXV01000002.1"/>
</dbReference>
<accession>A0A1W2D2C7</accession>
<keyword evidence="3" id="KW-1185">Reference proteome</keyword>
<sequence length="298" mass="33532">MTDLVIRALNKGEEHLFTGYAQPDVVGFAIFGRTYADYLAKNEYRPEWTWVALRGDRVVARAAWWGGPEDPSPMTLDWFDFEDPAAGEALLKAAPFRVEYCLALPPSWRDTPEAAQTRIDVATRAGMKPVVERLRYTWTPANGLPERPGRLEFRAEPDDEVIVEVLTAIQRGSLDAHKVADLKRMSPEQAARSELEDLKWFPGPREWWKLAYTPSGELVGITIPTKNYASPVVGFIGVVPDQRGHGYAYDLLVECTHLLVEAGATQIQADTDVTNFPMAANFRRAGYPITQERVFMDF</sequence>
<organism evidence="2 3">
    <name type="scientific">Kibdelosporangium aridum</name>
    <dbReference type="NCBI Taxonomy" id="2030"/>
    <lineage>
        <taxon>Bacteria</taxon>
        <taxon>Bacillati</taxon>
        <taxon>Actinomycetota</taxon>
        <taxon>Actinomycetes</taxon>
        <taxon>Pseudonocardiales</taxon>
        <taxon>Pseudonocardiaceae</taxon>
        <taxon>Kibdelosporangium</taxon>
    </lineage>
</organism>
<feature type="domain" description="N-acetyltransferase" evidence="1">
    <location>
        <begin position="163"/>
        <end position="298"/>
    </location>
</feature>
<dbReference type="SUPFAM" id="SSF55729">
    <property type="entry name" value="Acyl-CoA N-acyltransferases (Nat)"/>
    <property type="match status" value="1"/>
</dbReference>
<reference evidence="2 3" key="1">
    <citation type="submission" date="2017-04" db="EMBL/GenBank/DDBJ databases">
        <authorList>
            <person name="Afonso C.L."/>
            <person name="Miller P.J."/>
            <person name="Scott M.A."/>
            <person name="Spackman E."/>
            <person name="Goraichik I."/>
            <person name="Dimitrov K.M."/>
            <person name="Suarez D.L."/>
            <person name="Swayne D.E."/>
        </authorList>
    </citation>
    <scope>NUCLEOTIDE SEQUENCE [LARGE SCALE GENOMIC DNA]</scope>
    <source>
        <strain evidence="2 3">DSM 43828</strain>
    </source>
</reference>
<dbReference type="Gene3D" id="3.40.630.30">
    <property type="match status" value="1"/>
</dbReference>
<dbReference type="CDD" id="cd04301">
    <property type="entry name" value="NAT_SF"/>
    <property type="match status" value="1"/>
</dbReference>
<gene>
    <name evidence="2" type="ORF">SAMN05661093_02783</name>
</gene>
<dbReference type="AlphaFoldDB" id="A0A1W2D2C7"/>
<evidence type="ECO:0000313" key="2">
    <source>
        <dbReference type="EMBL" id="SMC91747.1"/>
    </source>
</evidence>
<dbReference type="OrthoDB" id="7942268at2"/>
<dbReference type="Pfam" id="PF00583">
    <property type="entry name" value="Acetyltransf_1"/>
    <property type="match status" value="1"/>
</dbReference>
<keyword evidence="2" id="KW-0808">Transferase</keyword>
<name>A0A1W2D2C7_KIBAR</name>
<dbReference type="InterPro" id="IPR000182">
    <property type="entry name" value="GNAT_dom"/>
</dbReference>
<evidence type="ECO:0000259" key="1">
    <source>
        <dbReference type="PROSITE" id="PS51186"/>
    </source>
</evidence>
<evidence type="ECO:0000313" key="3">
    <source>
        <dbReference type="Proteomes" id="UP000192674"/>
    </source>
</evidence>
<protein>
    <submittedName>
        <fullName evidence="2">Acetyltransferase (GNAT) family protein</fullName>
    </submittedName>
</protein>
<dbReference type="InterPro" id="IPR016181">
    <property type="entry name" value="Acyl_CoA_acyltransferase"/>
</dbReference>
<dbReference type="EMBL" id="FWXV01000002">
    <property type="protein sequence ID" value="SMC91747.1"/>
    <property type="molecule type" value="Genomic_DNA"/>
</dbReference>
<dbReference type="Proteomes" id="UP000192674">
    <property type="component" value="Unassembled WGS sequence"/>
</dbReference>
<proteinExistence type="predicted"/>
<dbReference type="PROSITE" id="PS51186">
    <property type="entry name" value="GNAT"/>
    <property type="match status" value="1"/>
</dbReference>